<reference evidence="2 3" key="1">
    <citation type="submission" date="2014-06" db="EMBL/GenBank/DDBJ databases">
        <authorList>
            <person name="Swart Estienne"/>
        </authorList>
    </citation>
    <scope>NUCLEOTIDE SEQUENCE [LARGE SCALE GENOMIC DNA]</scope>
    <source>
        <strain evidence="2 3">130c</strain>
    </source>
</reference>
<keyword evidence="3" id="KW-1185">Reference proteome</keyword>
<dbReference type="AlphaFoldDB" id="A0A078AP57"/>
<name>A0A078AP57_STYLE</name>
<dbReference type="InParanoid" id="A0A078AP57"/>
<accession>A0A078AP57</accession>
<evidence type="ECO:0000313" key="2">
    <source>
        <dbReference type="EMBL" id="CDW84165.1"/>
    </source>
</evidence>
<feature type="chain" id="PRO_5001729534" evidence="1">
    <location>
        <begin position="22"/>
        <end position="79"/>
    </location>
</feature>
<dbReference type="Proteomes" id="UP000039865">
    <property type="component" value="Unassembled WGS sequence"/>
</dbReference>
<keyword evidence="1" id="KW-0732">Signal</keyword>
<evidence type="ECO:0000256" key="1">
    <source>
        <dbReference type="SAM" id="SignalP"/>
    </source>
</evidence>
<proteinExistence type="predicted"/>
<gene>
    <name evidence="2" type="primary">Contig17069.g18186</name>
    <name evidence="2" type="ORF">STYLEM_13222</name>
</gene>
<feature type="signal peptide" evidence="1">
    <location>
        <begin position="1"/>
        <end position="21"/>
    </location>
</feature>
<protein>
    <submittedName>
        <fullName evidence="2">Uncharacterized protein</fullName>
    </submittedName>
</protein>
<dbReference type="EMBL" id="CCKQ01012538">
    <property type="protein sequence ID" value="CDW84165.1"/>
    <property type="molecule type" value="Genomic_DNA"/>
</dbReference>
<evidence type="ECO:0000313" key="3">
    <source>
        <dbReference type="Proteomes" id="UP000039865"/>
    </source>
</evidence>
<sequence length="79" mass="8850">MFSIRFVFLFLAISLPELIYATPACFNIRGSPIYIGKKDEASSKISLIEQNLDKNYLGIAGTFNSQQMIGLYSHDSNLN</sequence>
<organism evidence="2 3">
    <name type="scientific">Stylonychia lemnae</name>
    <name type="common">Ciliate</name>
    <dbReference type="NCBI Taxonomy" id="5949"/>
    <lineage>
        <taxon>Eukaryota</taxon>
        <taxon>Sar</taxon>
        <taxon>Alveolata</taxon>
        <taxon>Ciliophora</taxon>
        <taxon>Intramacronucleata</taxon>
        <taxon>Spirotrichea</taxon>
        <taxon>Stichotrichia</taxon>
        <taxon>Sporadotrichida</taxon>
        <taxon>Oxytrichidae</taxon>
        <taxon>Stylonychinae</taxon>
        <taxon>Stylonychia</taxon>
    </lineage>
</organism>